<organism evidence="1 2">
    <name type="scientific">Smallanthus sonchifolius</name>
    <dbReference type="NCBI Taxonomy" id="185202"/>
    <lineage>
        <taxon>Eukaryota</taxon>
        <taxon>Viridiplantae</taxon>
        <taxon>Streptophyta</taxon>
        <taxon>Embryophyta</taxon>
        <taxon>Tracheophyta</taxon>
        <taxon>Spermatophyta</taxon>
        <taxon>Magnoliopsida</taxon>
        <taxon>eudicotyledons</taxon>
        <taxon>Gunneridae</taxon>
        <taxon>Pentapetalae</taxon>
        <taxon>asterids</taxon>
        <taxon>campanulids</taxon>
        <taxon>Asterales</taxon>
        <taxon>Asteraceae</taxon>
        <taxon>Asteroideae</taxon>
        <taxon>Heliantheae alliance</taxon>
        <taxon>Millerieae</taxon>
        <taxon>Smallanthus</taxon>
    </lineage>
</organism>
<evidence type="ECO:0000313" key="1">
    <source>
        <dbReference type="EMBL" id="KAI3744855.1"/>
    </source>
</evidence>
<name>A0ACB9DEA5_9ASTR</name>
<comment type="caution">
    <text evidence="1">The sequence shown here is derived from an EMBL/GenBank/DDBJ whole genome shotgun (WGS) entry which is preliminary data.</text>
</comment>
<sequence length="159" mass="17657">MFDLCPNTPNSHTNAINPQLVAKHYPSINSLPYVPRKSFPPSTVAVITRAPLPYELNQWVSWNPIQSPDSLVNSPESSSTEPFTRLRLSLLIPSHFTIVFRLRGDPDLAKNISACKLPAPPLDEALGLRERYTDLPPVTVSSLLPLHGRRSDQRSLTAP</sequence>
<proteinExistence type="predicted"/>
<accession>A0ACB9DEA5</accession>
<protein>
    <submittedName>
        <fullName evidence="1">Uncharacterized protein</fullName>
    </submittedName>
</protein>
<reference evidence="1 2" key="2">
    <citation type="journal article" date="2022" name="Mol. Ecol. Resour.">
        <title>The genomes of chicory, endive, great burdock and yacon provide insights into Asteraceae paleo-polyploidization history and plant inulin production.</title>
        <authorList>
            <person name="Fan W."/>
            <person name="Wang S."/>
            <person name="Wang H."/>
            <person name="Wang A."/>
            <person name="Jiang F."/>
            <person name="Liu H."/>
            <person name="Zhao H."/>
            <person name="Xu D."/>
            <person name="Zhang Y."/>
        </authorList>
    </citation>
    <scope>NUCLEOTIDE SEQUENCE [LARGE SCALE GENOMIC DNA]</scope>
    <source>
        <strain evidence="2">cv. Yunnan</strain>
        <tissue evidence="1">Leaves</tissue>
    </source>
</reference>
<evidence type="ECO:0000313" key="2">
    <source>
        <dbReference type="Proteomes" id="UP001056120"/>
    </source>
</evidence>
<keyword evidence="2" id="KW-1185">Reference proteome</keyword>
<reference evidence="2" key="1">
    <citation type="journal article" date="2022" name="Mol. Ecol. Resour.">
        <title>The genomes of chicory, endive, great burdock and yacon provide insights into Asteraceae palaeo-polyploidization history and plant inulin production.</title>
        <authorList>
            <person name="Fan W."/>
            <person name="Wang S."/>
            <person name="Wang H."/>
            <person name="Wang A."/>
            <person name="Jiang F."/>
            <person name="Liu H."/>
            <person name="Zhao H."/>
            <person name="Xu D."/>
            <person name="Zhang Y."/>
        </authorList>
    </citation>
    <scope>NUCLEOTIDE SEQUENCE [LARGE SCALE GENOMIC DNA]</scope>
    <source>
        <strain evidence="2">cv. Yunnan</strain>
    </source>
</reference>
<dbReference type="EMBL" id="CM042036">
    <property type="protein sequence ID" value="KAI3744855.1"/>
    <property type="molecule type" value="Genomic_DNA"/>
</dbReference>
<gene>
    <name evidence="1" type="ORF">L1987_57951</name>
</gene>
<dbReference type="Proteomes" id="UP001056120">
    <property type="component" value="Linkage Group LG19"/>
</dbReference>